<proteinExistence type="predicted"/>
<name>A0A3M7T260_BRAPC</name>
<dbReference type="AlphaFoldDB" id="A0A3M7T260"/>
<keyword evidence="1" id="KW-0812">Transmembrane</keyword>
<dbReference type="Proteomes" id="UP000276133">
    <property type="component" value="Unassembled WGS sequence"/>
</dbReference>
<gene>
    <name evidence="2" type="ORF">BpHYR1_033753</name>
</gene>
<dbReference type="EMBL" id="REGN01000413">
    <property type="protein sequence ID" value="RNA42111.1"/>
    <property type="molecule type" value="Genomic_DNA"/>
</dbReference>
<feature type="transmembrane region" description="Helical" evidence="1">
    <location>
        <begin position="20"/>
        <end position="40"/>
    </location>
</feature>
<keyword evidence="1" id="KW-0472">Membrane</keyword>
<evidence type="ECO:0000313" key="3">
    <source>
        <dbReference type="Proteomes" id="UP000276133"/>
    </source>
</evidence>
<evidence type="ECO:0000313" key="2">
    <source>
        <dbReference type="EMBL" id="RNA42111.1"/>
    </source>
</evidence>
<accession>A0A3M7T260</accession>
<sequence length="68" mass="7761">MNLYLEGLPHLLSSDSVCISLIVFSETSSGNTAFYLLFLVKMERKTSREHYFAATPTPLYNTKKKTKK</sequence>
<keyword evidence="1" id="KW-1133">Transmembrane helix</keyword>
<evidence type="ECO:0000256" key="1">
    <source>
        <dbReference type="SAM" id="Phobius"/>
    </source>
</evidence>
<reference evidence="2 3" key="1">
    <citation type="journal article" date="2018" name="Sci. Rep.">
        <title>Genomic signatures of local adaptation to the degree of environmental predictability in rotifers.</title>
        <authorList>
            <person name="Franch-Gras L."/>
            <person name="Hahn C."/>
            <person name="Garcia-Roger E.M."/>
            <person name="Carmona M.J."/>
            <person name="Serra M."/>
            <person name="Gomez A."/>
        </authorList>
    </citation>
    <scope>NUCLEOTIDE SEQUENCE [LARGE SCALE GENOMIC DNA]</scope>
    <source>
        <strain evidence="2">HYR1</strain>
    </source>
</reference>
<comment type="caution">
    <text evidence="2">The sequence shown here is derived from an EMBL/GenBank/DDBJ whole genome shotgun (WGS) entry which is preliminary data.</text>
</comment>
<protein>
    <submittedName>
        <fullName evidence="2">Uncharacterized protein</fullName>
    </submittedName>
</protein>
<organism evidence="2 3">
    <name type="scientific">Brachionus plicatilis</name>
    <name type="common">Marine rotifer</name>
    <name type="synonym">Brachionus muelleri</name>
    <dbReference type="NCBI Taxonomy" id="10195"/>
    <lineage>
        <taxon>Eukaryota</taxon>
        <taxon>Metazoa</taxon>
        <taxon>Spiralia</taxon>
        <taxon>Gnathifera</taxon>
        <taxon>Rotifera</taxon>
        <taxon>Eurotatoria</taxon>
        <taxon>Monogononta</taxon>
        <taxon>Pseudotrocha</taxon>
        <taxon>Ploima</taxon>
        <taxon>Brachionidae</taxon>
        <taxon>Brachionus</taxon>
    </lineage>
</organism>
<keyword evidence="3" id="KW-1185">Reference proteome</keyword>